<evidence type="ECO:0000256" key="3">
    <source>
        <dbReference type="ARBA" id="ARBA00044493"/>
    </source>
</evidence>
<dbReference type="Proteomes" id="UP000664203">
    <property type="component" value="Unassembled WGS sequence"/>
</dbReference>
<comment type="caution">
    <text evidence="7">The sequence shown here is derived from an EMBL/GenBank/DDBJ whole genome shotgun (WGS) entry which is preliminary data.</text>
</comment>
<feature type="region of interest" description="Disordered" evidence="6">
    <location>
        <begin position="117"/>
        <end position="136"/>
    </location>
</feature>
<dbReference type="PANTHER" id="PTHR47447">
    <property type="entry name" value="OS03G0856100 PROTEIN"/>
    <property type="match status" value="1"/>
</dbReference>
<reference evidence="7" key="1">
    <citation type="submission" date="2021-03" db="EMBL/GenBank/DDBJ databases">
        <authorList>
            <person name="Tagirdzhanova G."/>
        </authorList>
    </citation>
    <scope>NUCLEOTIDE SEQUENCE</scope>
</reference>
<feature type="compositionally biased region" description="Basic residues" evidence="6">
    <location>
        <begin position="120"/>
        <end position="136"/>
    </location>
</feature>
<protein>
    <recommendedName>
        <fullName evidence="9">Pentatricopeptide repeat-containing protein</fullName>
    </recommendedName>
</protein>
<organism evidence="7 8">
    <name type="scientific">Alectoria fallacina</name>
    <dbReference type="NCBI Taxonomy" id="1903189"/>
    <lineage>
        <taxon>Eukaryota</taxon>
        <taxon>Fungi</taxon>
        <taxon>Dikarya</taxon>
        <taxon>Ascomycota</taxon>
        <taxon>Pezizomycotina</taxon>
        <taxon>Lecanoromycetes</taxon>
        <taxon>OSLEUM clade</taxon>
        <taxon>Lecanoromycetidae</taxon>
        <taxon>Lecanorales</taxon>
        <taxon>Lecanorineae</taxon>
        <taxon>Parmeliaceae</taxon>
        <taxon>Alectoria</taxon>
    </lineage>
</organism>
<dbReference type="NCBIfam" id="TIGR00756">
    <property type="entry name" value="PPR"/>
    <property type="match status" value="2"/>
</dbReference>
<evidence type="ECO:0000256" key="2">
    <source>
        <dbReference type="ARBA" id="ARBA00022737"/>
    </source>
</evidence>
<dbReference type="PANTHER" id="PTHR47447:SF17">
    <property type="entry name" value="OS12G0638900 PROTEIN"/>
    <property type="match status" value="1"/>
</dbReference>
<dbReference type="InterPro" id="IPR011990">
    <property type="entry name" value="TPR-like_helical_dom_sf"/>
</dbReference>
<dbReference type="InterPro" id="IPR002885">
    <property type="entry name" value="PPR_rpt"/>
</dbReference>
<evidence type="ECO:0000256" key="4">
    <source>
        <dbReference type="ARBA" id="ARBA00044511"/>
    </source>
</evidence>
<dbReference type="Pfam" id="PF13041">
    <property type="entry name" value="PPR_2"/>
    <property type="match status" value="1"/>
</dbReference>
<evidence type="ECO:0000256" key="1">
    <source>
        <dbReference type="ARBA" id="ARBA00006192"/>
    </source>
</evidence>
<gene>
    <name evidence="7" type="ORF">ALECFALPRED_009457</name>
</gene>
<name>A0A8H3PIC4_9LECA</name>
<dbReference type="EMBL" id="CAJPDR010000712">
    <property type="protein sequence ID" value="CAF9942031.1"/>
    <property type="molecule type" value="Genomic_DNA"/>
</dbReference>
<dbReference type="OrthoDB" id="185373at2759"/>
<feature type="compositionally biased region" description="Polar residues" evidence="6">
    <location>
        <begin position="77"/>
        <end position="93"/>
    </location>
</feature>
<evidence type="ECO:0000256" key="6">
    <source>
        <dbReference type="SAM" id="MobiDB-lite"/>
    </source>
</evidence>
<feature type="region of interest" description="Disordered" evidence="6">
    <location>
        <begin position="60"/>
        <end position="104"/>
    </location>
</feature>
<dbReference type="PROSITE" id="PS50096">
    <property type="entry name" value="IQ"/>
    <property type="match status" value="1"/>
</dbReference>
<feature type="repeat" description="PPR" evidence="5">
    <location>
        <begin position="716"/>
        <end position="750"/>
    </location>
</feature>
<comment type="similarity">
    <text evidence="1">Belongs to the CCM1 family.</text>
</comment>
<comment type="function">
    <text evidence="3">Regulates mitochondrial small subunit maturation by controlling 15S rRNA 5'-end processing. Localizes to the 5' precursor of the 15S rRNA in a position that is subsequently occupied by mS47 in the mature yeast mtSSU. Uses structure and sequence-specific RNA recognition, binding to a single-stranded region of the precursor and specifically recognizing bases -6 to -1. The exchange of Ccm1 for mS47 is coupled to the irreversible removal of precursor rRNA that is accompanied by conformational changes of the mitoribosomal proteins uS5m and mS26. These conformational changes signal completion of 5'-end rRNA processing through protection of the mature 5'-end of the 15S rRNA and stabilization of mS47. The removal of the 5' precursor together with the dissociation of Ccm1 may be catalyzed by the 5'-3' exoribonuclease Pet127. Involved in the specific removal of group I introns in mitochondrial encoded transcripts.</text>
</comment>
<keyword evidence="8" id="KW-1185">Reference proteome</keyword>
<dbReference type="Gene3D" id="1.25.40.10">
    <property type="entry name" value="Tetratricopeptide repeat domain"/>
    <property type="match status" value="2"/>
</dbReference>
<feature type="repeat" description="PPR" evidence="5">
    <location>
        <begin position="681"/>
        <end position="715"/>
    </location>
</feature>
<evidence type="ECO:0000256" key="5">
    <source>
        <dbReference type="PROSITE-ProRule" id="PRU00708"/>
    </source>
</evidence>
<dbReference type="PROSITE" id="PS51375">
    <property type="entry name" value="PPR"/>
    <property type="match status" value="2"/>
</dbReference>
<accession>A0A8H3PIC4</accession>
<sequence length="846" mass="96384">MLNRCILPSRCPPFMYPSLRPCLVLIPPPQGLRRSVTTLSIRERTSASLYRERKRAASLIAPSESSEALNETKQEQRQCLSASQSTPVSSSKSAPDLCGLPKRRKSRIIPTRPRFVLSRHQSRRPRARSRLQGHARAHLAKPGYRWRISQKGSGRRGGRDWFRRLNQIEKPSRSMRPHRTIKSTLYISLGLWPKDTSWGSQQSTTDSLEKIHRDWTSNFQTLKIPKNMQTWTSRATNQVIRYYCGPRSRRNHAIEEWMGFQGYDADRLWRNVMLWCLKYRKNQALTLLLASLKGRKYTPPRYVVSDCLNFLAHHLLFEVSNPNPLAIDTIWLLTCKFIDGASDQDQTFPVSQHLVYLVLQHSDDLRVLSLYGLLGLNKAVLLVNTMLHFLDRFLDMGRIDLSIKLLGTIANTNFDLSADQIQMACVKLLRARFDTQEEYTVRSNILTQILEMGIRPKVHMFNTILLNAGEGGDFANAWQMYGLAKENALIPDSITYGVLLKGAKLSGDSSNLKTVIGEIQTNGKVLQDIRLVGDVLNAIYLMSPGDEFGAMLDFYRQHCDLRPLQELSLCGDETQAPPGANCHGIWPTHYILTQMILAYVKLHQDSLGLIHNYNLYYQHVKENHPLIAPLAREDFVANSFIMAFGKKLDTLQHCTTVVKHMLEFSSLDSATFDYSPYAAPTVQTWSILVAAYFHNSQRRAAEKVLDMMRERGIQGDRVTWNILVGGYAGLQDVSATVDMVKRMEANGFEMNTYTTKGLERLRLRDRLKMALNTSVEDQFVKKGTSEGLVPPLNSEEQYEANMGLEWGSTSLKREEEVKKYLRAKGQDQLDTVMEMEKPSDSLFAIA</sequence>
<evidence type="ECO:0008006" key="9">
    <source>
        <dbReference type="Google" id="ProtNLM"/>
    </source>
</evidence>
<comment type="subunit">
    <text evidence="4">Binds to mitochondrial small subunit 15S rRNA.</text>
</comment>
<evidence type="ECO:0000313" key="7">
    <source>
        <dbReference type="EMBL" id="CAF9942031.1"/>
    </source>
</evidence>
<dbReference type="AlphaFoldDB" id="A0A8H3PIC4"/>
<evidence type="ECO:0000313" key="8">
    <source>
        <dbReference type="Proteomes" id="UP000664203"/>
    </source>
</evidence>
<proteinExistence type="inferred from homology"/>
<keyword evidence="2" id="KW-0677">Repeat</keyword>